<protein>
    <submittedName>
        <fullName evidence="2">Lipase class 2</fullName>
    </submittedName>
</protein>
<dbReference type="InterPro" id="IPR002918">
    <property type="entry name" value="Lipase_EstA/Esterase_EstB"/>
</dbReference>
<dbReference type="Pfam" id="PF01674">
    <property type="entry name" value="Lipase_2"/>
    <property type="match status" value="1"/>
</dbReference>
<dbReference type="OrthoDB" id="5379213at2"/>
<feature type="chain" id="PRO_5003011684" evidence="1">
    <location>
        <begin position="27"/>
        <end position="338"/>
    </location>
</feature>
<evidence type="ECO:0000313" key="2">
    <source>
        <dbReference type="EMBL" id="ACY17934.1"/>
    </source>
</evidence>
<dbReference type="PROSITE" id="PS51257">
    <property type="entry name" value="PROKAR_LIPOPROTEIN"/>
    <property type="match status" value="1"/>
</dbReference>
<dbReference type="SUPFAM" id="SSF53474">
    <property type="entry name" value="alpha/beta-Hydrolases"/>
    <property type="match status" value="1"/>
</dbReference>
<organism evidence="2 3">
    <name type="scientific">Haliangium ochraceum (strain DSM 14365 / JCM 11303 / SMP-2)</name>
    <dbReference type="NCBI Taxonomy" id="502025"/>
    <lineage>
        <taxon>Bacteria</taxon>
        <taxon>Pseudomonadati</taxon>
        <taxon>Myxococcota</taxon>
        <taxon>Polyangia</taxon>
        <taxon>Haliangiales</taxon>
        <taxon>Kofleriaceae</taxon>
        <taxon>Haliangium</taxon>
    </lineage>
</organism>
<evidence type="ECO:0000313" key="3">
    <source>
        <dbReference type="Proteomes" id="UP000001880"/>
    </source>
</evidence>
<dbReference type="Proteomes" id="UP000001880">
    <property type="component" value="Chromosome"/>
</dbReference>
<accession>D0LYR8</accession>
<dbReference type="KEGG" id="hoh:Hoch_5451"/>
<dbReference type="InterPro" id="IPR029058">
    <property type="entry name" value="AB_hydrolase_fold"/>
</dbReference>
<evidence type="ECO:0000256" key="1">
    <source>
        <dbReference type="SAM" id="SignalP"/>
    </source>
</evidence>
<dbReference type="AlphaFoldDB" id="D0LYR8"/>
<dbReference type="eggNOG" id="COG1075">
    <property type="taxonomic scope" value="Bacteria"/>
</dbReference>
<dbReference type="HOGENOM" id="CLU_049494_1_0_7"/>
<name>D0LYR8_HALO1</name>
<proteinExistence type="predicted"/>
<dbReference type="GO" id="GO:0016298">
    <property type="term" value="F:lipase activity"/>
    <property type="evidence" value="ECO:0007669"/>
    <property type="project" value="TreeGrafter"/>
</dbReference>
<sequence>MRRTQTFAIATILPLALSITACDMSAEDLDSELVGEQDKASSCSSTQGAQVASGLTTHFRQYLNANYPDMDFARDDLAGGSFGGFISSSDCARKQPVIFVHGNSDRALGGTLGGWEDSLEYFEGKGYRSAELFATTYGTGSASDSASYYHSRDNLTQIRSFIEAVLDYTGADKVDVISHSMGVTISRKAIKGGYGHDLLGGGDYNLGAPLTSRIDTFVGIAGGNRGLATCYYTPGVPTCAPTNGFYPGYVFGFSVVGVSDFLEELNSSSRYEGSFRYSIWSSVDEIVGGGCLVWGSNTCRVPGHTAEKKYSSYPYGHIGVRDQTPAVQYQMVANHNVP</sequence>
<dbReference type="PANTHER" id="PTHR32015">
    <property type="entry name" value="FASTING INDUCED LIPASE"/>
    <property type="match status" value="1"/>
</dbReference>
<dbReference type="GO" id="GO:0016042">
    <property type="term" value="P:lipid catabolic process"/>
    <property type="evidence" value="ECO:0007669"/>
    <property type="project" value="InterPro"/>
</dbReference>
<dbReference type="EMBL" id="CP001804">
    <property type="protein sequence ID" value="ACY17934.1"/>
    <property type="molecule type" value="Genomic_DNA"/>
</dbReference>
<gene>
    <name evidence="2" type="ordered locus">Hoch_5451</name>
</gene>
<keyword evidence="3" id="KW-1185">Reference proteome</keyword>
<feature type="signal peptide" evidence="1">
    <location>
        <begin position="1"/>
        <end position="26"/>
    </location>
</feature>
<dbReference type="PANTHER" id="PTHR32015:SF1">
    <property type="entry name" value="LIPASE"/>
    <property type="match status" value="1"/>
</dbReference>
<dbReference type="Gene3D" id="3.40.50.1820">
    <property type="entry name" value="alpha/beta hydrolase"/>
    <property type="match status" value="1"/>
</dbReference>
<dbReference type="RefSeq" id="WP_012830526.1">
    <property type="nucleotide sequence ID" value="NC_013440.1"/>
</dbReference>
<reference evidence="2 3" key="1">
    <citation type="journal article" date="2010" name="Stand. Genomic Sci.">
        <title>Complete genome sequence of Haliangium ochraceum type strain (SMP-2).</title>
        <authorList>
            <consortium name="US DOE Joint Genome Institute (JGI-PGF)"/>
            <person name="Ivanova N."/>
            <person name="Daum C."/>
            <person name="Lang E."/>
            <person name="Abt B."/>
            <person name="Kopitz M."/>
            <person name="Saunders E."/>
            <person name="Lapidus A."/>
            <person name="Lucas S."/>
            <person name="Glavina Del Rio T."/>
            <person name="Nolan M."/>
            <person name="Tice H."/>
            <person name="Copeland A."/>
            <person name="Cheng J.F."/>
            <person name="Chen F."/>
            <person name="Bruce D."/>
            <person name="Goodwin L."/>
            <person name="Pitluck S."/>
            <person name="Mavromatis K."/>
            <person name="Pati A."/>
            <person name="Mikhailova N."/>
            <person name="Chen A."/>
            <person name="Palaniappan K."/>
            <person name="Land M."/>
            <person name="Hauser L."/>
            <person name="Chang Y.J."/>
            <person name="Jeffries C.D."/>
            <person name="Detter J.C."/>
            <person name="Brettin T."/>
            <person name="Rohde M."/>
            <person name="Goker M."/>
            <person name="Bristow J."/>
            <person name="Markowitz V."/>
            <person name="Eisen J.A."/>
            <person name="Hugenholtz P."/>
            <person name="Kyrpides N.C."/>
            <person name="Klenk H.P."/>
        </authorList>
    </citation>
    <scope>NUCLEOTIDE SEQUENCE [LARGE SCALE GENOMIC DNA]</scope>
    <source>
        <strain evidence="3">DSM 14365 / CIP 107738 / JCM 11303 / AJ 13395 / SMP-2</strain>
    </source>
</reference>
<dbReference type="STRING" id="502025.Hoch_5451"/>
<keyword evidence="1" id="KW-0732">Signal</keyword>